<gene>
    <name evidence="1" type="ORF">OLEA9_A106215</name>
</gene>
<dbReference type="Proteomes" id="UP000594638">
    <property type="component" value="Unassembled WGS sequence"/>
</dbReference>
<dbReference type="Gene3D" id="1.25.10.10">
    <property type="entry name" value="Leucine-rich Repeat Variant"/>
    <property type="match status" value="1"/>
</dbReference>
<sequence>MEESGIANNVARAILAALDWKSSPEARNVAYSYLESIKAGDVHILANTSFLLVKRDWSSEIRLHAFKMLQ</sequence>
<protein>
    <submittedName>
        <fullName evidence="1">HASTY 1</fullName>
    </submittedName>
</protein>
<dbReference type="EMBL" id="CACTIH010007759">
    <property type="protein sequence ID" value="CAA3017910.1"/>
    <property type="molecule type" value="Genomic_DNA"/>
</dbReference>
<evidence type="ECO:0000313" key="1">
    <source>
        <dbReference type="EMBL" id="CAA3017910.1"/>
    </source>
</evidence>
<evidence type="ECO:0000313" key="2">
    <source>
        <dbReference type="Proteomes" id="UP000594638"/>
    </source>
</evidence>
<dbReference type="InterPro" id="IPR011989">
    <property type="entry name" value="ARM-like"/>
</dbReference>
<name>A0A8S0UHS3_OLEEU</name>
<accession>A0A8S0UHS3</accession>
<organism evidence="1 2">
    <name type="scientific">Olea europaea subsp. europaea</name>
    <dbReference type="NCBI Taxonomy" id="158383"/>
    <lineage>
        <taxon>Eukaryota</taxon>
        <taxon>Viridiplantae</taxon>
        <taxon>Streptophyta</taxon>
        <taxon>Embryophyta</taxon>
        <taxon>Tracheophyta</taxon>
        <taxon>Spermatophyta</taxon>
        <taxon>Magnoliopsida</taxon>
        <taxon>eudicotyledons</taxon>
        <taxon>Gunneridae</taxon>
        <taxon>Pentapetalae</taxon>
        <taxon>asterids</taxon>
        <taxon>lamiids</taxon>
        <taxon>Lamiales</taxon>
        <taxon>Oleaceae</taxon>
        <taxon>Oleeae</taxon>
        <taxon>Olea</taxon>
    </lineage>
</organism>
<dbReference type="AlphaFoldDB" id="A0A8S0UHS3"/>
<feature type="non-terminal residue" evidence="1">
    <location>
        <position position="70"/>
    </location>
</feature>
<reference evidence="1 2" key="1">
    <citation type="submission" date="2019-12" db="EMBL/GenBank/DDBJ databases">
        <authorList>
            <person name="Alioto T."/>
            <person name="Alioto T."/>
            <person name="Gomez Garrido J."/>
        </authorList>
    </citation>
    <scope>NUCLEOTIDE SEQUENCE [LARGE SCALE GENOMIC DNA]</scope>
</reference>
<keyword evidence="2" id="KW-1185">Reference proteome</keyword>
<dbReference type="OrthoDB" id="2215036at2759"/>
<proteinExistence type="predicted"/>
<dbReference type="Gramene" id="OE9A106215T1">
    <property type="protein sequence ID" value="OE9A106215C1"/>
    <property type="gene ID" value="OE9A106215"/>
</dbReference>
<comment type="caution">
    <text evidence="1">The sequence shown here is derived from an EMBL/GenBank/DDBJ whole genome shotgun (WGS) entry which is preliminary data.</text>
</comment>